<name>A0A453P4G9_AEGTS</name>
<dbReference type="AlphaFoldDB" id="A0A453P4G9"/>
<keyword evidence="2" id="KW-1185">Reference proteome</keyword>
<reference evidence="1" key="5">
    <citation type="journal article" date="2021" name="G3 (Bethesda)">
        <title>Aegilops tauschii genome assembly Aet v5.0 features greater sequence contiguity and improved annotation.</title>
        <authorList>
            <person name="Wang L."/>
            <person name="Zhu T."/>
            <person name="Rodriguez J.C."/>
            <person name="Deal K.R."/>
            <person name="Dubcovsky J."/>
            <person name="McGuire P.E."/>
            <person name="Lux T."/>
            <person name="Spannagl M."/>
            <person name="Mayer K.F.X."/>
            <person name="Baldrich P."/>
            <person name="Meyers B.C."/>
            <person name="Huo N."/>
            <person name="Gu Y.Q."/>
            <person name="Zhou H."/>
            <person name="Devos K.M."/>
            <person name="Bennetzen J.L."/>
            <person name="Unver T."/>
            <person name="Budak H."/>
            <person name="Gulick P.J."/>
            <person name="Galiba G."/>
            <person name="Kalapos B."/>
            <person name="Nelson D.R."/>
            <person name="Li P."/>
            <person name="You F.M."/>
            <person name="Luo M.C."/>
            <person name="Dvorak J."/>
        </authorList>
    </citation>
    <scope>NUCLEOTIDE SEQUENCE [LARGE SCALE GENOMIC DNA]</scope>
    <source>
        <strain evidence="1">cv. AL8/78</strain>
    </source>
</reference>
<dbReference type="Proteomes" id="UP000015105">
    <property type="component" value="Chromosome 6D"/>
</dbReference>
<protein>
    <submittedName>
        <fullName evidence="1">Uncharacterized protein</fullName>
    </submittedName>
</protein>
<reference evidence="2" key="1">
    <citation type="journal article" date="2014" name="Science">
        <title>Ancient hybridizations among the ancestral genomes of bread wheat.</title>
        <authorList>
            <consortium name="International Wheat Genome Sequencing Consortium,"/>
            <person name="Marcussen T."/>
            <person name="Sandve S.R."/>
            <person name="Heier L."/>
            <person name="Spannagl M."/>
            <person name="Pfeifer M."/>
            <person name="Jakobsen K.S."/>
            <person name="Wulff B.B."/>
            <person name="Steuernagel B."/>
            <person name="Mayer K.F."/>
            <person name="Olsen O.A."/>
        </authorList>
    </citation>
    <scope>NUCLEOTIDE SEQUENCE [LARGE SCALE GENOMIC DNA]</scope>
    <source>
        <strain evidence="2">cv. AL8/78</strain>
    </source>
</reference>
<dbReference type="EnsemblPlants" id="AET6Gv20605200.8">
    <property type="protein sequence ID" value="AET6Gv20605200.8"/>
    <property type="gene ID" value="AET6Gv20605200"/>
</dbReference>
<sequence>MCPKGGTTRRVVRAPTCHIAYLIHPSWNLKVIRFLKHGSQVQHLLCHLFFIDPVLLLLMVEVASSKSSALR</sequence>
<reference evidence="2" key="2">
    <citation type="journal article" date="2017" name="Nat. Plants">
        <title>The Aegilops tauschii genome reveals multiple impacts of transposons.</title>
        <authorList>
            <person name="Zhao G."/>
            <person name="Zou C."/>
            <person name="Li K."/>
            <person name="Wang K."/>
            <person name="Li T."/>
            <person name="Gao L."/>
            <person name="Zhang X."/>
            <person name="Wang H."/>
            <person name="Yang Z."/>
            <person name="Liu X."/>
            <person name="Jiang W."/>
            <person name="Mao L."/>
            <person name="Kong X."/>
            <person name="Jiao Y."/>
            <person name="Jia J."/>
        </authorList>
    </citation>
    <scope>NUCLEOTIDE SEQUENCE [LARGE SCALE GENOMIC DNA]</scope>
    <source>
        <strain evidence="2">cv. AL8/78</strain>
    </source>
</reference>
<reference evidence="1" key="4">
    <citation type="submission" date="2019-03" db="UniProtKB">
        <authorList>
            <consortium name="EnsemblPlants"/>
        </authorList>
    </citation>
    <scope>IDENTIFICATION</scope>
</reference>
<accession>A0A453P4G9</accession>
<organism evidence="1 2">
    <name type="scientific">Aegilops tauschii subsp. strangulata</name>
    <name type="common">Goatgrass</name>
    <dbReference type="NCBI Taxonomy" id="200361"/>
    <lineage>
        <taxon>Eukaryota</taxon>
        <taxon>Viridiplantae</taxon>
        <taxon>Streptophyta</taxon>
        <taxon>Embryophyta</taxon>
        <taxon>Tracheophyta</taxon>
        <taxon>Spermatophyta</taxon>
        <taxon>Magnoliopsida</taxon>
        <taxon>Liliopsida</taxon>
        <taxon>Poales</taxon>
        <taxon>Poaceae</taxon>
        <taxon>BOP clade</taxon>
        <taxon>Pooideae</taxon>
        <taxon>Triticodae</taxon>
        <taxon>Triticeae</taxon>
        <taxon>Triticinae</taxon>
        <taxon>Aegilops</taxon>
    </lineage>
</organism>
<proteinExistence type="predicted"/>
<reference evidence="1" key="3">
    <citation type="journal article" date="2017" name="Nature">
        <title>Genome sequence of the progenitor of the wheat D genome Aegilops tauschii.</title>
        <authorList>
            <person name="Luo M.C."/>
            <person name="Gu Y.Q."/>
            <person name="Puiu D."/>
            <person name="Wang H."/>
            <person name="Twardziok S.O."/>
            <person name="Deal K.R."/>
            <person name="Huo N."/>
            <person name="Zhu T."/>
            <person name="Wang L."/>
            <person name="Wang Y."/>
            <person name="McGuire P.E."/>
            <person name="Liu S."/>
            <person name="Long H."/>
            <person name="Ramasamy R.K."/>
            <person name="Rodriguez J.C."/>
            <person name="Van S.L."/>
            <person name="Yuan L."/>
            <person name="Wang Z."/>
            <person name="Xia Z."/>
            <person name="Xiao L."/>
            <person name="Anderson O.D."/>
            <person name="Ouyang S."/>
            <person name="Liang Y."/>
            <person name="Zimin A.V."/>
            <person name="Pertea G."/>
            <person name="Qi P."/>
            <person name="Bennetzen J.L."/>
            <person name="Dai X."/>
            <person name="Dawson M.W."/>
            <person name="Muller H.G."/>
            <person name="Kugler K."/>
            <person name="Rivarola-Duarte L."/>
            <person name="Spannagl M."/>
            <person name="Mayer K.F.X."/>
            <person name="Lu F.H."/>
            <person name="Bevan M.W."/>
            <person name="Leroy P."/>
            <person name="Li P."/>
            <person name="You F.M."/>
            <person name="Sun Q."/>
            <person name="Liu Z."/>
            <person name="Lyons E."/>
            <person name="Wicker T."/>
            <person name="Salzberg S.L."/>
            <person name="Devos K.M."/>
            <person name="Dvorak J."/>
        </authorList>
    </citation>
    <scope>NUCLEOTIDE SEQUENCE [LARGE SCALE GENOMIC DNA]</scope>
    <source>
        <strain evidence="1">cv. AL8/78</strain>
    </source>
</reference>
<evidence type="ECO:0000313" key="2">
    <source>
        <dbReference type="Proteomes" id="UP000015105"/>
    </source>
</evidence>
<dbReference type="Gramene" id="AET6Gv20605200.8">
    <property type="protein sequence ID" value="AET6Gv20605200.8"/>
    <property type="gene ID" value="AET6Gv20605200"/>
</dbReference>
<evidence type="ECO:0000313" key="1">
    <source>
        <dbReference type="EnsemblPlants" id="AET6Gv20605200.8"/>
    </source>
</evidence>